<gene>
    <name evidence="1" type="ORF">HDA32_004298</name>
</gene>
<reference evidence="1 2" key="1">
    <citation type="submission" date="2020-07" db="EMBL/GenBank/DDBJ databases">
        <title>Sequencing the genomes of 1000 actinobacteria strains.</title>
        <authorList>
            <person name="Klenk H.-P."/>
        </authorList>
    </citation>
    <scope>NUCLEOTIDE SEQUENCE [LARGE SCALE GENOMIC DNA]</scope>
    <source>
        <strain evidence="1 2">CXB654</strain>
    </source>
</reference>
<proteinExistence type="predicted"/>
<dbReference type="Proteomes" id="UP000589036">
    <property type="component" value="Unassembled WGS sequence"/>
</dbReference>
<keyword evidence="2" id="KW-1185">Reference proteome</keyword>
<evidence type="ECO:0000313" key="2">
    <source>
        <dbReference type="Proteomes" id="UP000589036"/>
    </source>
</evidence>
<protein>
    <submittedName>
        <fullName evidence="1">Uncharacterized protein</fullName>
    </submittedName>
</protein>
<accession>A0A852TZ23</accession>
<comment type="caution">
    <text evidence="1">The sequence shown here is derived from an EMBL/GenBank/DDBJ whole genome shotgun (WGS) entry which is preliminary data.</text>
</comment>
<dbReference type="AlphaFoldDB" id="A0A852TZ23"/>
<dbReference type="EMBL" id="JACCCC010000001">
    <property type="protein sequence ID" value="NYE49178.1"/>
    <property type="molecule type" value="Genomic_DNA"/>
</dbReference>
<evidence type="ECO:0000313" key="1">
    <source>
        <dbReference type="EMBL" id="NYE49178.1"/>
    </source>
</evidence>
<organism evidence="1 2">
    <name type="scientific">Spinactinospora alkalitolerans</name>
    <dbReference type="NCBI Taxonomy" id="687207"/>
    <lineage>
        <taxon>Bacteria</taxon>
        <taxon>Bacillati</taxon>
        <taxon>Actinomycetota</taxon>
        <taxon>Actinomycetes</taxon>
        <taxon>Streptosporangiales</taxon>
        <taxon>Nocardiopsidaceae</taxon>
        <taxon>Spinactinospora</taxon>
    </lineage>
</organism>
<sequence>MSPRQGKRTVEYEEIAGNFSGIQSIPLDD</sequence>
<name>A0A852TZ23_9ACTN</name>